<dbReference type="EMBL" id="LAFY01000295">
    <property type="protein sequence ID" value="KJY01087.1"/>
    <property type="molecule type" value="Genomic_DNA"/>
</dbReference>
<feature type="compositionally biased region" description="Low complexity" evidence="1">
    <location>
        <begin position="184"/>
        <end position="198"/>
    </location>
</feature>
<dbReference type="AlphaFoldDB" id="A0A0F4GUL8"/>
<feature type="compositionally biased region" description="Polar residues" evidence="1">
    <location>
        <begin position="17"/>
        <end position="48"/>
    </location>
</feature>
<organism evidence="2 3">
    <name type="scientific">Zymoseptoria brevis</name>
    <dbReference type="NCBI Taxonomy" id="1047168"/>
    <lineage>
        <taxon>Eukaryota</taxon>
        <taxon>Fungi</taxon>
        <taxon>Dikarya</taxon>
        <taxon>Ascomycota</taxon>
        <taxon>Pezizomycotina</taxon>
        <taxon>Dothideomycetes</taxon>
        <taxon>Dothideomycetidae</taxon>
        <taxon>Mycosphaerellales</taxon>
        <taxon>Mycosphaerellaceae</taxon>
        <taxon>Zymoseptoria</taxon>
    </lineage>
</organism>
<feature type="region of interest" description="Disordered" evidence="1">
    <location>
        <begin position="1"/>
        <end position="167"/>
    </location>
</feature>
<dbReference type="OrthoDB" id="4194555at2759"/>
<name>A0A0F4GUL8_9PEZI</name>
<sequence>MSANGRSLSRYGIPASPTASENANISIAAQSTQSSTLIPSATTASESGPATPPRLRRSLRRPPPPPPCPSEVRGRGTPQTAILNPEADDFAPAARVPPKRKASSSARSGKLSLSAPRDGAPRSGSSEAPIIKASDVFGTRSTSTPSAPSAAKPSDPTPLFIPDDDETDDEDRLFAMEMELANYQARSHQQRQQQQAAQNDPGEPASLLQRSMNWLFNSSREKRKTAIVEPSDSHSAILYSGSSNIGEMPDDSARISFLPLYPISAASRWGWGGGDAVATGMEIRQDSNLTIMTDHKERIDTAVAGSTIYPTTATWPADQLPVELFDLITDHLARDAVKSMRLVNKEFEKKVSRNLFHTSVVPFNTELYDMIEEDTKTVNRNSRPFQRPKGKGRVTEESAGLHWQNAKDDAEGKVYKGHGLRVFQGFGPHIKRFGMSFDVLEDQLSRPPIKRELIHVHSYFGSYDWPLEQYTRFAGLAGLEQTADETLRMKAAFTNLHKVHELALSVDSGLGWLNGPDKSIYARIFQRQASIFGTSRAVEDRQSQEASALWEAIQTCHRSLGLPGDRKEVSLARRPLPQGIHPSELPGIRGTRYADTRLWSSISASKAAPTIYAHGATENTQFGVLYTTFSQLDSANYYDKSALVPADLRKEQKEWLLETEWAQRAFLECYMLAVIDNADKFCMVKTLKISKMSSGFLPLLARNSFWDALPNLTDVTLLVKPDWRTVEKDDASIAETCPQHPSAAVSTFYDILQDRICLRQSVTSLNVGWASGGEHADGIFARNNHILPAPLTKTGHALAINPVCLVFPSIEHLTLTNCWISPPVLQELVSNHAEQALKNLTLDSVSLTAHPRFANANLQQQQIAQAMAAALQGAAQAQNPPQQGLGQVQAPPMLPPIAQLVPGLPPGPGNLPNQPFGLQLLQQQLVHQQNALQAQHMNHMLGLPLPALGQINPNFGMPNPIPPVAQPNVQATNTTHWTAPHREGSWAQILDTISPGPTISSYLPNPPPWEEQPAARPITPLQSITLISCGYVKLPHASTAFDQLVIETGAGGEYQLSLWFRARQSALLRAMLSCNDRFLGKIVQGIARRELTTLQFAWGLREGWEDEGAAEEVEYDGLLKGGSGRISGKVWRGMELVGERVGTESA</sequence>
<comment type="caution">
    <text evidence="2">The sequence shown here is derived from an EMBL/GenBank/DDBJ whole genome shotgun (WGS) entry which is preliminary data.</text>
</comment>
<evidence type="ECO:0000313" key="3">
    <source>
        <dbReference type="Proteomes" id="UP000033647"/>
    </source>
</evidence>
<protein>
    <recommendedName>
        <fullName evidence="4">F-box domain-containing protein</fullName>
    </recommendedName>
</protein>
<keyword evidence="3" id="KW-1185">Reference proteome</keyword>
<feature type="compositionally biased region" description="Low complexity" evidence="1">
    <location>
        <begin position="141"/>
        <end position="158"/>
    </location>
</feature>
<dbReference type="Proteomes" id="UP000033647">
    <property type="component" value="Unassembled WGS sequence"/>
</dbReference>
<reference evidence="2 3" key="1">
    <citation type="submission" date="2015-03" db="EMBL/GenBank/DDBJ databases">
        <title>RNA-seq based gene annotation and comparative genomics of four Zymoseptoria species reveal species-specific pathogenicity related genes and transposable element activity.</title>
        <authorList>
            <person name="Grandaubert J."/>
            <person name="Bhattacharyya A."/>
            <person name="Stukenbrock E.H."/>
        </authorList>
    </citation>
    <scope>NUCLEOTIDE SEQUENCE [LARGE SCALE GENOMIC DNA]</scope>
    <source>
        <strain evidence="2 3">Zb18110</strain>
    </source>
</reference>
<accession>A0A0F4GUL8</accession>
<gene>
    <name evidence="2" type="ORF">TI39_contig303g00018</name>
</gene>
<evidence type="ECO:0008006" key="4">
    <source>
        <dbReference type="Google" id="ProtNLM"/>
    </source>
</evidence>
<feature type="region of interest" description="Disordered" evidence="1">
    <location>
        <begin position="184"/>
        <end position="205"/>
    </location>
</feature>
<feature type="compositionally biased region" description="Low complexity" evidence="1">
    <location>
        <begin position="103"/>
        <end position="115"/>
    </location>
</feature>
<proteinExistence type="predicted"/>
<evidence type="ECO:0000256" key="1">
    <source>
        <dbReference type="SAM" id="MobiDB-lite"/>
    </source>
</evidence>
<feature type="region of interest" description="Disordered" evidence="1">
    <location>
        <begin position="380"/>
        <end position="401"/>
    </location>
</feature>
<evidence type="ECO:0000313" key="2">
    <source>
        <dbReference type="EMBL" id="KJY01087.1"/>
    </source>
</evidence>